<evidence type="ECO:0000256" key="8">
    <source>
        <dbReference type="ARBA" id="ARBA00023235"/>
    </source>
</evidence>
<evidence type="ECO:0000256" key="7">
    <source>
        <dbReference type="ARBA" id="ARBA00022842"/>
    </source>
</evidence>
<dbReference type="PANTHER" id="PTHR45955">
    <property type="entry name" value="PHOSPHOACETYLGLUCOSAMINE MUTASE"/>
    <property type="match status" value="1"/>
</dbReference>
<keyword evidence="5" id="KW-0597">Phosphoprotein</keyword>
<evidence type="ECO:0000259" key="16">
    <source>
        <dbReference type="Pfam" id="PF02878"/>
    </source>
</evidence>
<dbReference type="SUPFAM" id="SSF55957">
    <property type="entry name" value="Phosphoglucomutase, C-terminal domain"/>
    <property type="match status" value="1"/>
</dbReference>
<dbReference type="Gene3D" id="3.40.120.10">
    <property type="entry name" value="Alpha-D-Glucose-1,6-Bisphosphate, subunit A, domain 3"/>
    <property type="match status" value="2"/>
</dbReference>
<evidence type="ECO:0000256" key="5">
    <source>
        <dbReference type="ARBA" id="ARBA00022553"/>
    </source>
</evidence>
<evidence type="ECO:0000256" key="6">
    <source>
        <dbReference type="ARBA" id="ARBA00022723"/>
    </source>
</evidence>
<feature type="active site" description="Phosphoserine intermediate" evidence="12">
    <location>
        <position position="75"/>
    </location>
</feature>
<comment type="caution">
    <text evidence="18">The sequence shown here is derived from an EMBL/GenBank/DDBJ whole genome shotgun (WGS) entry which is preliminary data.</text>
</comment>
<dbReference type="GO" id="GO:0005975">
    <property type="term" value="P:carbohydrate metabolic process"/>
    <property type="evidence" value="ECO:0007669"/>
    <property type="project" value="InterPro"/>
</dbReference>
<keyword evidence="19" id="KW-1185">Reference proteome</keyword>
<sequence>MRPCMHYPEVPNTNELNRLLKHFSIPPKTKFTYGTAGFRYHHELLPPIIVRIAIFAALRSSSLDGEPVGLMITASHNPEQDNGLKISDSNGGMLPIEWEAMATDFANAKNLKLLMEIAAKNNSQPGKEMIVHIGRDTRSHSLHLSQLAIRSLKAFGAMVIDHGLVTTPALHYNVLRSNVNHMPNALLYGSSGTSFEKEYLNSIIGSYVSLLSTKSQLYTQKIHWNKRSMLVDCACGVGGLKVPLLNQMIEEFTENSGILLDTSSLVHLTPVNLPGDGPLNERCGAEYVQKQQKLPVIYTETDETLNMEYVASFDGDADRIVFHAKDVDGNLVLLDGDKIAVLVSSFLQEEIEALSTAVPFAKSIRCGIVQTAYANGSSTAYLKNVVKTDVVIAKTGVKHVHTAAHHHFDVGTYFEANGHGTVLFGKKFFELLAKAEQCLVSTSRKNRSNIAWQRLRVLPRLVNQAVGDAISDLFLVDAILYLKGWNLYTWGQLYSDMPSRQCKVKVQDRTMIHTNENETKATSPIQLQMALDAAMDAMAKNSPTGRQANRPRAFVRPSGTEDAVRIYAEANSQKDADALATEAAALVYKLCNGTGNLPSFTKESKL</sequence>
<proteinExistence type="inferred from homology"/>
<comment type="similarity">
    <text evidence="3 11">Belongs to the phosphohexose mutase family.</text>
</comment>
<dbReference type="Pfam" id="PF00408">
    <property type="entry name" value="PGM_PMM_IV"/>
    <property type="match status" value="1"/>
</dbReference>
<feature type="binding site" evidence="13">
    <location>
        <begin position="556"/>
        <end position="560"/>
    </location>
    <ligand>
        <name>substrate</name>
    </ligand>
</feature>
<comment type="cofactor">
    <cofactor evidence="11 14">
        <name>Mg(2+)</name>
        <dbReference type="ChEBI" id="CHEBI:18420"/>
    </cofactor>
    <text evidence="11 14">Binds 1 Mg(2+) ion per subunit.</text>
</comment>
<comment type="catalytic activity">
    <reaction evidence="1 11">
        <text>N-acetyl-alpha-D-glucosamine 1-phosphate = N-acetyl-D-glucosamine 6-phosphate</text>
        <dbReference type="Rhea" id="RHEA:23804"/>
        <dbReference type="ChEBI" id="CHEBI:57513"/>
        <dbReference type="ChEBI" id="CHEBI:57776"/>
        <dbReference type="EC" id="5.4.2.3"/>
    </reaction>
</comment>
<dbReference type="InterPro" id="IPR049022">
    <property type="entry name" value="AMG1_III"/>
</dbReference>
<dbReference type="PIRSF" id="PIRSF016408">
    <property type="entry name" value="PAGM"/>
    <property type="match status" value="1"/>
</dbReference>
<evidence type="ECO:0000256" key="1">
    <source>
        <dbReference type="ARBA" id="ARBA00000558"/>
    </source>
</evidence>
<dbReference type="AlphaFoldDB" id="A0AAD3D533"/>
<evidence type="ECO:0000256" key="4">
    <source>
        <dbReference type="ARBA" id="ARBA00012731"/>
    </source>
</evidence>
<feature type="domain" description="Alpha-D-phosphohexomutase alpha/beta/alpha" evidence="16">
    <location>
        <begin position="68"/>
        <end position="100"/>
    </location>
</feature>
<evidence type="ECO:0000256" key="2">
    <source>
        <dbReference type="ARBA" id="ARBA00004865"/>
    </source>
</evidence>
<feature type="domain" description="Alpha-D-phosphohexomutase C-terminal" evidence="15">
    <location>
        <begin position="552"/>
        <end position="585"/>
    </location>
</feature>
<dbReference type="InterPro" id="IPR005843">
    <property type="entry name" value="A-D-PHexomutase_C"/>
</dbReference>
<dbReference type="InterPro" id="IPR016055">
    <property type="entry name" value="A-D-PHexomutase_a/b/a-I/II/III"/>
</dbReference>
<accession>A0AAD3D533</accession>
<organism evidence="18 19">
    <name type="scientific">Chaetoceros tenuissimus</name>
    <dbReference type="NCBI Taxonomy" id="426638"/>
    <lineage>
        <taxon>Eukaryota</taxon>
        <taxon>Sar</taxon>
        <taxon>Stramenopiles</taxon>
        <taxon>Ochrophyta</taxon>
        <taxon>Bacillariophyta</taxon>
        <taxon>Coscinodiscophyceae</taxon>
        <taxon>Chaetocerotophycidae</taxon>
        <taxon>Chaetocerotales</taxon>
        <taxon>Chaetocerotaceae</taxon>
        <taxon>Chaetoceros</taxon>
    </lineage>
</organism>
<feature type="binding site" evidence="14">
    <location>
        <position position="314"/>
    </location>
    <ligand>
        <name>Mg(2+)</name>
        <dbReference type="ChEBI" id="CHEBI:18420"/>
    </ligand>
</feature>
<dbReference type="SUPFAM" id="SSF53738">
    <property type="entry name" value="Phosphoglucomutase, first 3 domains"/>
    <property type="match status" value="3"/>
</dbReference>
<feature type="domain" description="Phosphoacetylglucosamine mutase AMG1" evidence="17">
    <location>
        <begin position="335"/>
        <end position="485"/>
    </location>
</feature>
<comment type="pathway">
    <text evidence="2 11">Nucleotide-sugar biosynthesis; UDP-N-acetyl-alpha-D-glucosamine biosynthesis; N-acetyl-alpha-D-glucosamine 1-phosphate from alpha-D-glucosamine 6-phosphate (route I): step 2/2.</text>
</comment>
<dbReference type="EMBL" id="BLLK01000060">
    <property type="protein sequence ID" value="GFH57909.1"/>
    <property type="molecule type" value="Genomic_DNA"/>
</dbReference>
<name>A0AAD3D533_9STRA</name>
<evidence type="ECO:0000256" key="10">
    <source>
        <dbReference type="ARBA" id="ARBA00032065"/>
    </source>
</evidence>
<evidence type="ECO:0000256" key="14">
    <source>
        <dbReference type="PIRSR" id="PIRSR016408-3"/>
    </source>
</evidence>
<dbReference type="InterPro" id="IPR016066">
    <property type="entry name" value="A-D-PHexomutase_CS"/>
</dbReference>
<dbReference type="Pfam" id="PF02878">
    <property type="entry name" value="PGM_PMM_I"/>
    <property type="match status" value="2"/>
</dbReference>
<evidence type="ECO:0000256" key="9">
    <source>
        <dbReference type="ARBA" id="ARBA00031926"/>
    </source>
</evidence>
<dbReference type="GO" id="GO:0004610">
    <property type="term" value="F:phosphoacetylglucosamine mutase activity"/>
    <property type="evidence" value="ECO:0007669"/>
    <property type="project" value="UniProtKB-UniRule"/>
</dbReference>
<dbReference type="FunFam" id="3.40.120.10:FF:000013">
    <property type="entry name" value="Phosphoacetylglucosamine mutase"/>
    <property type="match status" value="1"/>
</dbReference>
<dbReference type="Proteomes" id="UP001054902">
    <property type="component" value="Unassembled WGS sequence"/>
</dbReference>
<dbReference type="EC" id="5.4.2.3" evidence="4 11"/>
<dbReference type="InterPro" id="IPR005844">
    <property type="entry name" value="A-D-PHexomutase_a/b/a-I"/>
</dbReference>
<dbReference type="GO" id="GO:0006048">
    <property type="term" value="P:UDP-N-acetylglucosamine biosynthetic process"/>
    <property type="evidence" value="ECO:0007669"/>
    <property type="project" value="UniProtKB-UniRule"/>
</dbReference>
<feature type="binding site" evidence="14">
    <location>
        <position position="316"/>
    </location>
    <ligand>
        <name>Mg(2+)</name>
        <dbReference type="ChEBI" id="CHEBI:18420"/>
    </ligand>
</feature>
<feature type="binding site" evidence="14">
    <location>
        <position position="318"/>
    </location>
    <ligand>
        <name>Mg(2+)</name>
        <dbReference type="ChEBI" id="CHEBI:18420"/>
    </ligand>
</feature>
<gene>
    <name evidence="18" type="ORF">CTEN210_14385</name>
</gene>
<dbReference type="Gene3D" id="3.30.310.50">
    <property type="entry name" value="Alpha-D-phosphohexomutase, C-terminal domain"/>
    <property type="match status" value="1"/>
</dbReference>
<feature type="binding site" description="via phosphate group" evidence="14">
    <location>
        <position position="75"/>
    </location>
    <ligand>
        <name>Mg(2+)</name>
        <dbReference type="ChEBI" id="CHEBI:18420"/>
    </ligand>
</feature>
<feature type="binding site" evidence="13">
    <location>
        <position position="565"/>
    </location>
    <ligand>
        <name>substrate</name>
    </ligand>
</feature>
<dbReference type="InterPro" id="IPR016657">
    <property type="entry name" value="PAGM"/>
</dbReference>
<evidence type="ECO:0000256" key="12">
    <source>
        <dbReference type="PIRSR" id="PIRSR016408-1"/>
    </source>
</evidence>
<feature type="binding site" evidence="13">
    <location>
        <begin position="415"/>
        <end position="417"/>
    </location>
    <ligand>
        <name>substrate</name>
    </ligand>
</feature>
<dbReference type="FunFam" id="3.30.310.50:FF:000003">
    <property type="entry name" value="Phosphoacetylglucosamine mutase"/>
    <property type="match status" value="1"/>
</dbReference>
<evidence type="ECO:0000313" key="19">
    <source>
        <dbReference type="Proteomes" id="UP001054902"/>
    </source>
</evidence>
<evidence type="ECO:0000256" key="13">
    <source>
        <dbReference type="PIRSR" id="PIRSR016408-2"/>
    </source>
</evidence>
<dbReference type="Pfam" id="PF21404">
    <property type="entry name" value="AMG1_III"/>
    <property type="match status" value="1"/>
</dbReference>
<dbReference type="GO" id="GO:0000287">
    <property type="term" value="F:magnesium ion binding"/>
    <property type="evidence" value="ECO:0007669"/>
    <property type="project" value="InterPro"/>
</dbReference>
<dbReference type="PANTHER" id="PTHR45955:SF1">
    <property type="entry name" value="PHOSPHOACETYLGLUCOSAMINE MUTASE"/>
    <property type="match status" value="1"/>
</dbReference>
<reference evidence="18 19" key="1">
    <citation type="journal article" date="2021" name="Sci. Rep.">
        <title>The genome of the diatom Chaetoceros tenuissimus carries an ancient integrated fragment of an extant virus.</title>
        <authorList>
            <person name="Hongo Y."/>
            <person name="Kimura K."/>
            <person name="Takaki Y."/>
            <person name="Yoshida Y."/>
            <person name="Baba S."/>
            <person name="Kobayashi G."/>
            <person name="Nagasaki K."/>
            <person name="Hano T."/>
            <person name="Tomaru Y."/>
        </authorList>
    </citation>
    <scope>NUCLEOTIDE SEQUENCE [LARGE SCALE GENOMIC DNA]</scope>
    <source>
        <strain evidence="18 19">NIES-3715</strain>
    </source>
</reference>
<dbReference type="InterPro" id="IPR036900">
    <property type="entry name" value="A-D-PHexomutase_C_sf"/>
</dbReference>
<keyword evidence="7 11" id="KW-0460">Magnesium</keyword>
<evidence type="ECO:0000313" key="18">
    <source>
        <dbReference type="EMBL" id="GFH57909.1"/>
    </source>
</evidence>
<evidence type="ECO:0000259" key="17">
    <source>
        <dbReference type="Pfam" id="PF21404"/>
    </source>
</evidence>
<dbReference type="PROSITE" id="PS00710">
    <property type="entry name" value="PGM_PMM"/>
    <property type="match status" value="1"/>
</dbReference>
<evidence type="ECO:0000256" key="3">
    <source>
        <dbReference type="ARBA" id="ARBA00010231"/>
    </source>
</evidence>
<keyword evidence="6 11" id="KW-0479">Metal-binding</keyword>
<feature type="domain" description="Alpha-D-phosphohexomutase alpha/beta/alpha" evidence="16">
    <location>
        <begin position="112"/>
        <end position="178"/>
    </location>
</feature>
<protein>
    <recommendedName>
        <fullName evidence="4 11">Phosphoacetylglucosamine mutase</fullName>
        <shortName evidence="11">PAGM</shortName>
        <ecNumber evidence="4 11">5.4.2.3</ecNumber>
    </recommendedName>
    <alternativeName>
        <fullName evidence="10 11">Acetylglucosamine phosphomutase</fullName>
    </alternativeName>
    <alternativeName>
        <fullName evidence="9 11">N-acetylglucosamine-phosphate mutase</fullName>
    </alternativeName>
</protein>
<keyword evidence="8 11" id="KW-0413">Isomerase</keyword>
<evidence type="ECO:0000256" key="11">
    <source>
        <dbReference type="PIRNR" id="PIRNR016408"/>
    </source>
</evidence>
<evidence type="ECO:0000259" key="15">
    <source>
        <dbReference type="Pfam" id="PF00408"/>
    </source>
</evidence>